<evidence type="ECO:0000313" key="4">
    <source>
        <dbReference type="EMBL" id="KAA1072522.1"/>
    </source>
</evidence>
<dbReference type="SMART" id="SM00320">
    <property type="entry name" value="WD40"/>
    <property type="match status" value="5"/>
</dbReference>
<reference evidence="4 5" key="1">
    <citation type="submission" date="2019-05" db="EMBL/GenBank/DDBJ databases">
        <title>Emergence of the Ug99 lineage of the wheat stem rust pathogen through somatic hybridization.</title>
        <authorList>
            <person name="Li F."/>
            <person name="Upadhyaya N.M."/>
            <person name="Sperschneider J."/>
            <person name="Matny O."/>
            <person name="Nguyen-Phuc H."/>
            <person name="Mago R."/>
            <person name="Raley C."/>
            <person name="Miller M.E."/>
            <person name="Silverstein K.A.T."/>
            <person name="Henningsen E."/>
            <person name="Hirsch C.D."/>
            <person name="Visser B."/>
            <person name="Pretorius Z.A."/>
            <person name="Steffenson B.J."/>
            <person name="Schwessinger B."/>
            <person name="Dodds P.N."/>
            <person name="Figueroa M."/>
        </authorList>
    </citation>
    <scope>NUCLEOTIDE SEQUENCE [LARGE SCALE GENOMIC DNA]</scope>
    <source>
        <strain evidence="4 5">Ug99</strain>
    </source>
</reference>
<feature type="region of interest" description="Disordered" evidence="3">
    <location>
        <begin position="63"/>
        <end position="116"/>
    </location>
</feature>
<dbReference type="GO" id="GO:0000166">
    <property type="term" value="F:nucleotide binding"/>
    <property type="evidence" value="ECO:0007669"/>
    <property type="project" value="UniProtKB-KW"/>
</dbReference>
<dbReference type="PROSITE" id="PS50082">
    <property type="entry name" value="WD_REPEATS_2"/>
    <property type="match status" value="2"/>
</dbReference>
<accession>A0A5B0M6X4</accession>
<feature type="region of interest" description="Disordered" evidence="3">
    <location>
        <begin position="129"/>
        <end position="194"/>
    </location>
</feature>
<dbReference type="Proteomes" id="UP000325313">
    <property type="component" value="Unassembled WGS sequence"/>
</dbReference>
<keyword evidence="2" id="KW-0853">WD repeat</keyword>
<dbReference type="Gene3D" id="2.130.10.10">
    <property type="entry name" value="YVTN repeat-like/Quinoprotein amine dehydrogenase"/>
    <property type="match status" value="2"/>
</dbReference>
<organism evidence="4 5">
    <name type="scientific">Puccinia graminis f. sp. tritici</name>
    <dbReference type="NCBI Taxonomy" id="56615"/>
    <lineage>
        <taxon>Eukaryota</taxon>
        <taxon>Fungi</taxon>
        <taxon>Dikarya</taxon>
        <taxon>Basidiomycota</taxon>
        <taxon>Pucciniomycotina</taxon>
        <taxon>Pucciniomycetes</taxon>
        <taxon>Pucciniales</taxon>
        <taxon>Pucciniaceae</taxon>
        <taxon>Puccinia</taxon>
    </lineage>
</organism>
<dbReference type="GO" id="GO:0045324">
    <property type="term" value="P:late endosome to vacuole transport"/>
    <property type="evidence" value="ECO:0007669"/>
    <property type="project" value="InterPro"/>
</dbReference>
<gene>
    <name evidence="4" type="primary">VPS15_4</name>
    <name evidence="4" type="ORF">PGTUg99_011507</name>
</gene>
<keyword evidence="4" id="KW-0808">Transferase</keyword>
<dbReference type="GO" id="GO:0006623">
    <property type="term" value="P:protein targeting to vacuole"/>
    <property type="evidence" value="ECO:0007669"/>
    <property type="project" value="TreeGrafter"/>
</dbReference>
<dbReference type="GO" id="GO:0071561">
    <property type="term" value="C:nucleus-vacuole junction"/>
    <property type="evidence" value="ECO:0007669"/>
    <property type="project" value="TreeGrafter"/>
</dbReference>
<dbReference type="InterPro" id="IPR036322">
    <property type="entry name" value="WD40_repeat_dom_sf"/>
</dbReference>
<dbReference type="EMBL" id="VDEP01000478">
    <property type="protein sequence ID" value="KAA1072522.1"/>
    <property type="molecule type" value="Genomic_DNA"/>
</dbReference>
<name>A0A5B0M6X4_PUCGR</name>
<dbReference type="GO" id="GO:0004674">
    <property type="term" value="F:protein serine/threonine kinase activity"/>
    <property type="evidence" value="ECO:0007669"/>
    <property type="project" value="InterPro"/>
</dbReference>
<dbReference type="InterPro" id="IPR045162">
    <property type="entry name" value="Vps15-like"/>
</dbReference>
<keyword evidence="1" id="KW-0547">Nucleotide-binding</keyword>
<feature type="repeat" description="WD" evidence="2">
    <location>
        <begin position="314"/>
        <end position="346"/>
    </location>
</feature>
<feature type="compositionally biased region" description="Polar residues" evidence="3">
    <location>
        <begin position="176"/>
        <end position="194"/>
    </location>
</feature>
<feature type="repeat" description="WD" evidence="2">
    <location>
        <begin position="677"/>
        <end position="700"/>
    </location>
</feature>
<dbReference type="GO" id="GO:0005770">
    <property type="term" value="C:late endosome"/>
    <property type="evidence" value="ECO:0007669"/>
    <property type="project" value="TreeGrafter"/>
</dbReference>
<keyword evidence="4" id="KW-0418">Kinase</keyword>
<sequence length="811" mass="90198">MTPVDEVRLKNMRQHIVKVADSRSRLPTPNTTLEASNLLDDNNVSLQDFGIPLHNILLKNPSASDNSNLKKTNSSSNLTVHNHRLPGSLQRKVSVDIPSSSTDPERPGTRNDSPTVTDLRRHLVTRNVMSPSIPGTPTPEIQTSRPQSCGSSTDAHPLGGLLERSSEITAKPILDSRNNVSSSKGFDVSKTNPATARDTTSVFGVLDTEARTRQAHVDFSGLGSQATEQMSSVYPHRTRSSAPPPQRFSSTYEGHDANIRYLLERVFLDSYREPLPEFGPMVAEGIPRRKAFRSFLAVKEKSSRSSSGNLIGHLIEHTAAVSSLCVSPDFVFFASGSHDGTVKVWDTVRLEKNVTSKSRHTFNQGGRITQVCLLEHSHCVASASTNGTLLVHRIDVNFDSNLPSYSKPEAIRQHKLNSGEYITSMIHYNTLTSSDLIYITNKCSIVTLDLRTMRTTRVLRNPKHFGPLSKLCIDQKKIWLAVGTTMGYLSLWDLRFGLLLKTWKMADGPIHQLNVHPTQGKGRWVVIAALSTIDNHPERPTHQTLQVWDLEMGKLVQTFLVSRNTSDVAVDRFRAKHEGLDDENCHYSDAKSVAPLPPQLNATSAIERLLQENQCLEPSKRQNILGPNPSQLLRQPPTVSSFIIGSRYHDNMSSSGELIMMADELNISQAPSRPAGYLISAGEDRRIRFWDLAVPERSNTVSGLEMEDDRPQFRSDASDTPTIHLEYIAKSYQSSHPHRRPNNPSRADGNPTPHRSTVVANYQQSLLRNHGDAVTAIAVIDLPFRCIVSADRTGVIHIYECKDRSRFRGDE</sequence>
<evidence type="ECO:0000256" key="2">
    <source>
        <dbReference type="PROSITE-ProRule" id="PRU00221"/>
    </source>
</evidence>
<dbReference type="AlphaFoldDB" id="A0A5B0M6X4"/>
<dbReference type="Pfam" id="PF00400">
    <property type="entry name" value="WD40"/>
    <property type="match status" value="1"/>
</dbReference>
<dbReference type="InterPro" id="IPR015943">
    <property type="entry name" value="WD40/YVTN_repeat-like_dom_sf"/>
</dbReference>
<dbReference type="GO" id="GO:0034272">
    <property type="term" value="C:phosphatidylinositol 3-kinase complex, class III, type II"/>
    <property type="evidence" value="ECO:0007669"/>
    <property type="project" value="TreeGrafter"/>
</dbReference>
<evidence type="ECO:0000313" key="5">
    <source>
        <dbReference type="Proteomes" id="UP000325313"/>
    </source>
</evidence>
<dbReference type="GO" id="GO:0016236">
    <property type="term" value="P:macroautophagy"/>
    <property type="evidence" value="ECO:0007669"/>
    <property type="project" value="InterPro"/>
</dbReference>
<proteinExistence type="predicted"/>
<dbReference type="SUPFAM" id="SSF50978">
    <property type="entry name" value="WD40 repeat-like"/>
    <property type="match status" value="1"/>
</dbReference>
<dbReference type="GO" id="GO:0034271">
    <property type="term" value="C:phosphatidylinositol 3-kinase complex, class III, type I"/>
    <property type="evidence" value="ECO:0007669"/>
    <property type="project" value="TreeGrafter"/>
</dbReference>
<feature type="region of interest" description="Disordered" evidence="3">
    <location>
        <begin position="700"/>
        <end position="719"/>
    </location>
</feature>
<dbReference type="PANTHER" id="PTHR17583:SF0">
    <property type="entry name" value="PHOSPHOINOSITIDE 3-KINASE REGULATORY SUBUNIT 4"/>
    <property type="match status" value="1"/>
</dbReference>
<evidence type="ECO:0000256" key="1">
    <source>
        <dbReference type="ARBA" id="ARBA00022741"/>
    </source>
</evidence>
<dbReference type="PANTHER" id="PTHR17583">
    <property type="entry name" value="PHOSPHOINOSITIDE 3-KINASE REGULATORY SUBUNIT 4"/>
    <property type="match status" value="1"/>
</dbReference>
<dbReference type="InterPro" id="IPR001680">
    <property type="entry name" value="WD40_rpt"/>
</dbReference>
<protein>
    <submittedName>
        <fullName evidence="4">Serine/threonine-protein kinase</fullName>
    </submittedName>
</protein>
<comment type="caution">
    <text evidence="4">The sequence shown here is derived from an EMBL/GenBank/DDBJ whole genome shotgun (WGS) entry which is preliminary data.</text>
</comment>
<feature type="compositionally biased region" description="Low complexity" evidence="3">
    <location>
        <begin position="66"/>
        <end position="79"/>
    </location>
</feature>
<evidence type="ECO:0000256" key="3">
    <source>
        <dbReference type="SAM" id="MobiDB-lite"/>
    </source>
</evidence>
<dbReference type="PROSITE" id="PS50294">
    <property type="entry name" value="WD_REPEATS_REGION"/>
    <property type="match status" value="1"/>
</dbReference>
<feature type="region of interest" description="Disordered" evidence="3">
    <location>
        <begin position="731"/>
        <end position="755"/>
    </location>
</feature>
<feature type="compositionally biased region" description="Polar residues" evidence="3">
    <location>
        <begin position="129"/>
        <end position="154"/>
    </location>
</feature>